<reference evidence="6" key="1">
    <citation type="journal article" date="2015" name="Nature">
        <title>Complex archaea that bridge the gap between prokaryotes and eukaryotes.</title>
        <authorList>
            <person name="Spang A."/>
            <person name="Saw J.H."/>
            <person name="Jorgensen S.L."/>
            <person name="Zaremba-Niedzwiedzka K."/>
            <person name="Martijn J."/>
            <person name="Lind A.E."/>
            <person name="van Eijk R."/>
            <person name="Schleper C."/>
            <person name="Guy L."/>
            <person name="Ettema T.J."/>
        </authorList>
    </citation>
    <scope>NUCLEOTIDE SEQUENCE</scope>
</reference>
<proteinExistence type="predicted"/>
<name>A0A0F9QZM5_9ZZZZ</name>
<evidence type="ECO:0000313" key="6">
    <source>
        <dbReference type="EMBL" id="KKN18591.1"/>
    </source>
</evidence>
<dbReference type="InterPro" id="IPR007627">
    <property type="entry name" value="RNA_pol_sigma70_r2"/>
</dbReference>
<dbReference type="GO" id="GO:0006352">
    <property type="term" value="P:DNA-templated transcription initiation"/>
    <property type="evidence" value="ECO:0007669"/>
    <property type="project" value="InterPro"/>
</dbReference>
<organism evidence="6">
    <name type="scientific">marine sediment metagenome</name>
    <dbReference type="NCBI Taxonomy" id="412755"/>
    <lineage>
        <taxon>unclassified sequences</taxon>
        <taxon>metagenomes</taxon>
        <taxon>ecological metagenomes</taxon>
    </lineage>
</organism>
<accession>A0A0F9QZM5</accession>
<dbReference type="GO" id="GO:0003677">
    <property type="term" value="F:DNA binding"/>
    <property type="evidence" value="ECO:0007669"/>
    <property type="project" value="UniProtKB-KW"/>
</dbReference>
<dbReference type="GO" id="GO:0016987">
    <property type="term" value="F:sigma factor activity"/>
    <property type="evidence" value="ECO:0007669"/>
    <property type="project" value="UniProtKB-KW"/>
</dbReference>
<dbReference type="SUPFAM" id="SSF88946">
    <property type="entry name" value="Sigma2 domain of RNA polymerase sigma factors"/>
    <property type="match status" value="1"/>
</dbReference>
<dbReference type="EMBL" id="LAZR01003411">
    <property type="protein sequence ID" value="KKN18591.1"/>
    <property type="molecule type" value="Genomic_DNA"/>
</dbReference>
<dbReference type="InterPro" id="IPR013325">
    <property type="entry name" value="RNA_pol_sigma_r2"/>
</dbReference>
<sequence length="263" mass="30587">MANLDELLKAVQKDKKKTLSKEEEVKLGTIIQSLTSTETSKQKAIEKLVLKNIFLVLKICHRYKRKEFEFEDLVSYGILGLFTAARKFDPTRKNRFASYARHWIKEAIMKAIREYSGLPKIPVYLVKNLWLVARILSKDDTITDMALAKSAGISEKDAAYLRTLMFKFIQFDVSYVVKFPVTPEDMYALKERDELIYKALSTLLTKDEFTVLAHTHELCGYTKMTFAKIEDELEIKNPRRLKVEALKKLSNNPIMQELYKEGW</sequence>
<keyword evidence="2" id="KW-0731">Sigma factor</keyword>
<keyword evidence="3" id="KW-0238">DNA-binding</keyword>
<evidence type="ECO:0000256" key="3">
    <source>
        <dbReference type="ARBA" id="ARBA00023125"/>
    </source>
</evidence>
<dbReference type="InterPro" id="IPR014284">
    <property type="entry name" value="RNA_pol_sigma-70_dom"/>
</dbReference>
<comment type="caution">
    <text evidence="6">The sequence shown here is derived from an EMBL/GenBank/DDBJ whole genome shotgun (WGS) entry which is preliminary data.</text>
</comment>
<dbReference type="InterPro" id="IPR000943">
    <property type="entry name" value="RNA_pol_sigma70"/>
</dbReference>
<dbReference type="PANTHER" id="PTHR30603:SF47">
    <property type="entry name" value="RNA POLYMERASE SIGMA FACTOR SIGD, CHLOROPLASTIC"/>
    <property type="match status" value="1"/>
</dbReference>
<dbReference type="NCBIfam" id="TIGR02937">
    <property type="entry name" value="sigma70-ECF"/>
    <property type="match status" value="1"/>
</dbReference>
<protein>
    <recommendedName>
        <fullName evidence="5">RNA polymerase sigma-70 domain-containing protein</fullName>
    </recommendedName>
</protein>
<evidence type="ECO:0000256" key="4">
    <source>
        <dbReference type="ARBA" id="ARBA00023163"/>
    </source>
</evidence>
<feature type="domain" description="RNA polymerase sigma-70" evidence="5">
    <location>
        <begin position="72"/>
        <end position="85"/>
    </location>
</feature>
<dbReference type="Pfam" id="PF04542">
    <property type="entry name" value="Sigma70_r2"/>
    <property type="match status" value="1"/>
</dbReference>
<dbReference type="AlphaFoldDB" id="A0A0F9QZM5"/>
<gene>
    <name evidence="6" type="ORF">LCGC14_0954150</name>
</gene>
<evidence type="ECO:0000256" key="1">
    <source>
        <dbReference type="ARBA" id="ARBA00023015"/>
    </source>
</evidence>
<dbReference type="PANTHER" id="PTHR30603">
    <property type="entry name" value="RNA POLYMERASE SIGMA FACTOR RPO"/>
    <property type="match status" value="1"/>
</dbReference>
<keyword evidence="4" id="KW-0804">Transcription</keyword>
<keyword evidence="1" id="KW-0805">Transcription regulation</keyword>
<evidence type="ECO:0000256" key="2">
    <source>
        <dbReference type="ARBA" id="ARBA00023082"/>
    </source>
</evidence>
<dbReference type="InterPro" id="IPR050239">
    <property type="entry name" value="Sigma-70_RNA_pol_init_factors"/>
</dbReference>
<dbReference type="Gene3D" id="1.20.120.1810">
    <property type="match status" value="1"/>
</dbReference>
<dbReference type="PROSITE" id="PS00715">
    <property type="entry name" value="SIGMA70_1"/>
    <property type="match status" value="1"/>
</dbReference>
<evidence type="ECO:0000259" key="5">
    <source>
        <dbReference type="PROSITE" id="PS00715"/>
    </source>
</evidence>